<dbReference type="Gene3D" id="3.40.1280.10">
    <property type="match status" value="1"/>
</dbReference>
<evidence type="ECO:0000256" key="5">
    <source>
        <dbReference type="ARBA" id="ARBA00022490"/>
    </source>
</evidence>
<dbReference type="Pfam" id="PF20260">
    <property type="entry name" value="PUA_4"/>
    <property type="match status" value="1"/>
</dbReference>
<dbReference type="Gene3D" id="2.40.240.20">
    <property type="entry name" value="Hypothetical PUA domain-like, domain 1"/>
    <property type="match status" value="1"/>
</dbReference>
<evidence type="ECO:0000256" key="11">
    <source>
        <dbReference type="ARBA" id="ARBA00047944"/>
    </source>
</evidence>
<keyword evidence="5 12" id="KW-0963">Cytoplasm</keyword>
<dbReference type="PIRSF" id="PIRSF015601">
    <property type="entry name" value="MTase_slr0722"/>
    <property type="match status" value="1"/>
</dbReference>
<evidence type="ECO:0000256" key="9">
    <source>
        <dbReference type="ARBA" id="ARBA00022691"/>
    </source>
</evidence>
<keyword evidence="6 12" id="KW-0698">rRNA processing</keyword>
<evidence type="ECO:0000256" key="2">
    <source>
        <dbReference type="ARBA" id="ARBA00005528"/>
    </source>
</evidence>
<dbReference type="SUPFAM" id="SSF75217">
    <property type="entry name" value="alpha/beta knot"/>
    <property type="match status" value="1"/>
</dbReference>
<dbReference type="Pfam" id="PF04452">
    <property type="entry name" value="Methyltrans_RNA"/>
    <property type="match status" value="1"/>
</dbReference>
<dbReference type="InterPro" id="IPR029026">
    <property type="entry name" value="tRNA_m1G_MTases_N"/>
</dbReference>
<dbReference type="InterPro" id="IPR029028">
    <property type="entry name" value="Alpha/beta_knot_MTases"/>
</dbReference>
<gene>
    <name evidence="15" type="ORF">N1032_05255</name>
</gene>
<evidence type="ECO:0000313" key="15">
    <source>
        <dbReference type="EMBL" id="MCS5733143.1"/>
    </source>
</evidence>
<feature type="domain" description="Ribosomal RNA small subunit methyltransferase E PUA-like" evidence="14">
    <location>
        <begin position="23"/>
        <end position="70"/>
    </location>
</feature>
<dbReference type="GO" id="GO:0032259">
    <property type="term" value="P:methylation"/>
    <property type="evidence" value="ECO:0007669"/>
    <property type="project" value="UniProtKB-KW"/>
</dbReference>
<dbReference type="NCBIfam" id="NF008693">
    <property type="entry name" value="PRK11713.2-3"/>
    <property type="match status" value="1"/>
</dbReference>
<comment type="function">
    <text evidence="10 12">Specifically methylates the N3 position of the uracil ring of uridine 1498 (m3U1498) in 16S rRNA. Acts on the fully assembled 30S ribosomal subunit.</text>
</comment>
<keyword evidence="8 12" id="KW-0808">Transferase</keyword>
<evidence type="ECO:0000256" key="1">
    <source>
        <dbReference type="ARBA" id="ARBA00004496"/>
    </source>
</evidence>
<dbReference type="CDD" id="cd18084">
    <property type="entry name" value="RsmE-like"/>
    <property type="match status" value="1"/>
</dbReference>
<dbReference type="PANTHER" id="PTHR30027:SF3">
    <property type="entry name" value="16S RRNA (URACIL(1498)-N(3))-METHYLTRANSFERASE"/>
    <property type="match status" value="1"/>
</dbReference>
<comment type="similarity">
    <text evidence="2 12">Belongs to the RNA methyltransferase RsmE family.</text>
</comment>
<dbReference type="Proteomes" id="UP001165586">
    <property type="component" value="Unassembled WGS sequence"/>
</dbReference>
<evidence type="ECO:0000259" key="13">
    <source>
        <dbReference type="Pfam" id="PF04452"/>
    </source>
</evidence>
<evidence type="ECO:0000256" key="12">
    <source>
        <dbReference type="PIRNR" id="PIRNR015601"/>
    </source>
</evidence>
<protein>
    <recommendedName>
        <fullName evidence="4 12">Ribosomal RNA small subunit methyltransferase E</fullName>
        <ecNumber evidence="3 12">2.1.1.193</ecNumber>
    </recommendedName>
</protein>
<sequence>MSSLFLRDDLRAVPHGVGDVVQLTGDEARHAATVSRLRVGEQTSIGDGRGLVLHGVVTRAEPKLLEIVVEAAVEHPEPRPLVLLVQALAKGDRDELAIQTATELGVSAVLPWQAERSISRWTGPKVAKGIERWSSIVREAAKQSIRPHVPTVGDLVDTGALARSAAEFRMLVLEPTATVRLTEVAGLGEESGVPRAGRTTDAAATATPIALVVGPEGGISPRELERLADAGAEIVRLGDEVLRTSSAGPAALAVLNVALGRW</sequence>
<proteinExistence type="inferred from homology"/>
<dbReference type="InterPro" id="IPR046887">
    <property type="entry name" value="RsmE_PUA-like"/>
</dbReference>
<comment type="subcellular location">
    <subcellularLocation>
        <location evidence="1 12">Cytoplasm</location>
    </subcellularLocation>
</comment>
<keyword evidence="7 12" id="KW-0489">Methyltransferase</keyword>
<dbReference type="EMBL" id="JANLCJ010000001">
    <property type="protein sequence ID" value="MCS5733143.1"/>
    <property type="molecule type" value="Genomic_DNA"/>
</dbReference>
<evidence type="ECO:0000313" key="16">
    <source>
        <dbReference type="Proteomes" id="UP001165586"/>
    </source>
</evidence>
<dbReference type="SUPFAM" id="SSF88697">
    <property type="entry name" value="PUA domain-like"/>
    <property type="match status" value="1"/>
</dbReference>
<dbReference type="GO" id="GO:0008168">
    <property type="term" value="F:methyltransferase activity"/>
    <property type="evidence" value="ECO:0007669"/>
    <property type="project" value="UniProtKB-KW"/>
</dbReference>
<dbReference type="RefSeq" id="WP_259537889.1">
    <property type="nucleotide sequence ID" value="NZ_JANLCJ010000001.1"/>
</dbReference>
<comment type="catalytic activity">
    <reaction evidence="11 12">
        <text>uridine(1498) in 16S rRNA + S-adenosyl-L-methionine = N(3)-methyluridine(1498) in 16S rRNA + S-adenosyl-L-homocysteine + H(+)</text>
        <dbReference type="Rhea" id="RHEA:42920"/>
        <dbReference type="Rhea" id="RHEA-COMP:10283"/>
        <dbReference type="Rhea" id="RHEA-COMP:10284"/>
        <dbReference type="ChEBI" id="CHEBI:15378"/>
        <dbReference type="ChEBI" id="CHEBI:57856"/>
        <dbReference type="ChEBI" id="CHEBI:59789"/>
        <dbReference type="ChEBI" id="CHEBI:65315"/>
        <dbReference type="ChEBI" id="CHEBI:74502"/>
        <dbReference type="EC" id="2.1.1.193"/>
    </reaction>
</comment>
<feature type="domain" description="Ribosomal RNA small subunit methyltransferase E methyltransferase" evidence="13">
    <location>
        <begin position="81"/>
        <end position="255"/>
    </location>
</feature>
<dbReference type="PANTHER" id="PTHR30027">
    <property type="entry name" value="RIBOSOMAL RNA SMALL SUBUNIT METHYLTRANSFERASE E"/>
    <property type="match status" value="1"/>
</dbReference>
<evidence type="ECO:0000256" key="6">
    <source>
        <dbReference type="ARBA" id="ARBA00022552"/>
    </source>
</evidence>
<dbReference type="InterPro" id="IPR006700">
    <property type="entry name" value="RsmE"/>
</dbReference>
<accession>A0ABT2GYV5</accession>
<dbReference type="InterPro" id="IPR046886">
    <property type="entry name" value="RsmE_MTase_dom"/>
</dbReference>
<evidence type="ECO:0000256" key="3">
    <source>
        <dbReference type="ARBA" id="ARBA00012328"/>
    </source>
</evidence>
<keyword evidence="9 12" id="KW-0949">S-adenosyl-L-methionine</keyword>
<comment type="caution">
    <text evidence="15">The sequence shown here is derived from an EMBL/GenBank/DDBJ whole genome shotgun (WGS) entry which is preliminary data.</text>
</comment>
<organism evidence="15 16">
    <name type="scientific">Herbiconiux daphne</name>
    <dbReference type="NCBI Taxonomy" id="2970914"/>
    <lineage>
        <taxon>Bacteria</taxon>
        <taxon>Bacillati</taxon>
        <taxon>Actinomycetota</taxon>
        <taxon>Actinomycetes</taxon>
        <taxon>Micrococcales</taxon>
        <taxon>Microbacteriaceae</taxon>
        <taxon>Herbiconiux</taxon>
    </lineage>
</organism>
<reference evidence="15" key="1">
    <citation type="submission" date="2022-08" db="EMBL/GenBank/DDBJ databases">
        <authorList>
            <person name="Deng Y."/>
            <person name="Han X.-F."/>
            <person name="Zhang Y.-Q."/>
        </authorList>
    </citation>
    <scope>NUCLEOTIDE SEQUENCE</scope>
    <source>
        <strain evidence="15">CPCC 203386</strain>
    </source>
</reference>
<dbReference type="EC" id="2.1.1.193" evidence="3 12"/>
<evidence type="ECO:0000256" key="7">
    <source>
        <dbReference type="ARBA" id="ARBA00022603"/>
    </source>
</evidence>
<evidence type="ECO:0000256" key="10">
    <source>
        <dbReference type="ARBA" id="ARBA00025699"/>
    </source>
</evidence>
<evidence type="ECO:0000259" key="14">
    <source>
        <dbReference type="Pfam" id="PF20260"/>
    </source>
</evidence>
<evidence type="ECO:0000256" key="8">
    <source>
        <dbReference type="ARBA" id="ARBA00022679"/>
    </source>
</evidence>
<keyword evidence="16" id="KW-1185">Reference proteome</keyword>
<dbReference type="InterPro" id="IPR015947">
    <property type="entry name" value="PUA-like_sf"/>
</dbReference>
<evidence type="ECO:0000256" key="4">
    <source>
        <dbReference type="ARBA" id="ARBA00013673"/>
    </source>
</evidence>
<name>A0ABT2GYV5_9MICO</name>
<dbReference type="NCBIfam" id="TIGR00046">
    <property type="entry name" value="RsmE family RNA methyltransferase"/>
    <property type="match status" value="1"/>
</dbReference>